<accession>A0A1L3SLY8</accession>
<dbReference type="Gene3D" id="3.40.50.2000">
    <property type="entry name" value="Glycogen Phosphorylase B"/>
    <property type="match status" value="2"/>
</dbReference>
<dbReference type="Pfam" id="PF00982">
    <property type="entry name" value="Glyco_transf_20"/>
    <property type="match status" value="1"/>
</dbReference>
<dbReference type="CDD" id="cd03788">
    <property type="entry name" value="GT20_TPS"/>
    <property type="match status" value="1"/>
</dbReference>
<dbReference type="RefSeq" id="WP_072601828.1">
    <property type="nucleotide sequence ID" value="NZ_CP018171.1"/>
</dbReference>
<dbReference type="Proteomes" id="UP000182840">
    <property type="component" value="Chromosome"/>
</dbReference>
<gene>
    <name evidence="2" type="ORF">BSQ44_02745</name>
</gene>
<name>A0A1L3SLY8_9HYPH</name>
<dbReference type="EMBL" id="CP018171">
    <property type="protein sequence ID" value="APH70416.1"/>
    <property type="molecule type" value="Genomic_DNA"/>
</dbReference>
<organism evidence="2 3">
    <name type="scientific">Aquibium oceanicum</name>
    <dbReference type="NCBI Taxonomy" id="1670800"/>
    <lineage>
        <taxon>Bacteria</taxon>
        <taxon>Pseudomonadati</taxon>
        <taxon>Pseudomonadota</taxon>
        <taxon>Alphaproteobacteria</taxon>
        <taxon>Hyphomicrobiales</taxon>
        <taxon>Phyllobacteriaceae</taxon>
        <taxon>Aquibium</taxon>
    </lineage>
</organism>
<dbReference type="SUPFAM" id="SSF53756">
    <property type="entry name" value="UDP-Glycosyltransferase/glycogen phosphorylase"/>
    <property type="match status" value="1"/>
</dbReference>
<evidence type="ECO:0000313" key="3">
    <source>
        <dbReference type="Proteomes" id="UP000182840"/>
    </source>
</evidence>
<dbReference type="KEGG" id="meso:BSQ44_02745"/>
<dbReference type="PANTHER" id="PTHR10788:SF106">
    <property type="entry name" value="BCDNA.GH08860"/>
    <property type="match status" value="1"/>
</dbReference>
<sequence length="473" mass="53395">MSRVVVVSNRVADLRKTTQSGGLAVAVADALKAKGGVWFGWDGNTLEDESEKLGVDTIGKVDVISTPMTIEDYTQYYIGYSNSVLWPLFHYRTDLVDYRPQYFEGYMRVNGKFASLLKPFLKKDDLVWVHDYHLIPFAARLRALGCQQRIGYFLHIPFPPPDILAASPNHMALVESMLQYDLLGFQTSADMNNFHRCAEDFFPDAVGEDGEITYKGRKVRLLRLPIGIDVDAFIEMARSGVEEVSIDRMRRAILGQHQVIGVDRLDYSKGIPERFEAFSRMLHLHPELEKTVSFLQIAPPTREDVTAYSEIREKLEGLAGSINGKFADFDWTPIRYIHRPIPRPILAAMFRASQVGLVTPLRDGMNLVAKEYVAAQDPEDPGVLILSSFAGAAEELHEALIVNPHDTDEMAQQMYHALNMPLEERRQRHEKLLERVRESEAGTWMQNFLDVLEEEDAPQDAAGPVADASTIRG</sequence>
<dbReference type="GO" id="GO:0005992">
    <property type="term" value="P:trehalose biosynthetic process"/>
    <property type="evidence" value="ECO:0007669"/>
    <property type="project" value="InterPro"/>
</dbReference>
<dbReference type="STRING" id="1670800.BSQ44_02745"/>
<dbReference type="PANTHER" id="PTHR10788">
    <property type="entry name" value="TREHALOSE-6-PHOSPHATE SYNTHASE"/>
    <property type="match status" value="1"/>
</dbReference>
<reference evidence="3" key="1">
    <citation type="submission" date="2016-11" db="EMBL/GenBank/DDBJ databases">
        <title>Mesorhizobium oceanicum sp. nov., isolated from deep seawater in South China Sea.</title>
        <authorList>
            <person name="Fu G.-Y."/>
        </authorList>
    </citation>
    <scope>NUCLEOTIDE SEQUENCE [LARGE SCALE GENOMIC DNA]</scope>
    <source>
        <strain evidence="3">B7</strain>
    </source>
</reference>
<dbReference type="GO" id="GO:0003825">
    <property type="term" value="F:alpha,alpha-trehalose-phosphate synthase (UDP-forming) activity"/>
    <property type="evidence" value="ECO:0007669"/>
    <property type="project" value="TreeGrafter"/>
</dbReference>
<evidence type="ECO:0000256" key="1">
    <source>
        <dbReference type="ARBA" id="ARBA00008799"/>
    </source>
</evidence>
<comment type="similarity">
    <text evidence="1">Belongs to the glycosyltransferase 20 family.</text>
</comment>
<dbReference type="AlphaFoldDB" id="A0A1L3SLY8"/>
<dbReference type="InterPro" id="IPR001830">
    <property type="entry name" value="Glyco_trans_20"/>
</dbReference>
<dbReference type="OrthoDB" id="9815690at2"/>
<proteinExistence type="inferred from homology"/>
<keyword evidence="3" id="KW-1185">Reference proteome</keyword>
<evidence type="ECO:0000313" key="2">
    <source>
        <dbReference type="EMBL" id="APH70416.1"/>
    </source>
</evidence>
<protein>
    <submittedName>
        <fullName evidence="2">Alpha,alpha-trehalose-phosphate synthase</fullName>
    </submittedName>
</protein>